<dbReference type="PANTHER" id="PTHR43272:SF33">
    <property type="entry name" value="AMP-BINDING DOMAIN-CONTAINING PROTEIN-RELATED"/>
    <property type="match status" value="1"/>
</dbReference>
<comment type="caution">
    <text evidence="4">The sequence shown here is derived from an EMBL/GenBank/DDBJ whole genome shotgun (WGS) entry which is preliminary data.</text>
</comment>
<dbReference type="SUPFAM" id="SSF56801">
    <property type="entry name" value="Acetyl-CoA synthetase-like"/>
    <property type="match status" value="1"/>
</dbReference>
<dbReference type="InterPro" id="IPR020845">
    <property type="entry name" value="AMP-binding_CS"/>
</dbReference>
<dbReference type="PANTHER" id="PTHR43272">
    <property type="entry name" value="LONG-CHAIN-FATTY-ACID--COA LIGASE"/>
    <property type="match status" value="1"/>
</dbReference>
<keyword evidence="2" id="KW-0067">ATP-binding</keyword>
<reference evidence="4 5" key="1">
    <citation type="submission" date="2023-02" db="EMBL/GenBank/DDBJ databases">
        <title>Entomopathogenic bacteria.</title>
        <authorList>
            <person name="Machado R.A."/>
        </authorList>
    </citation>
    <scope>NUCLEOTIDE SEQUENCE [LARGE SCALE GENOMIC DNA]</scope>
    <source>
        <strain evidence="4 5">XENO-7</strain>
    </source>
</reference>
<feature type="domain" description="AMP-dependent synthetase/ligase" evidence="3">
    <location>
        <begin position="27"/>
        <end position="438"/>
    </location>
</feature>
<gene>
    <name evidence="4" type="ORF">PSI22_07145</name>
</gene>
<proteinExistence type="predicted"/>
<evidence type="ECO:0000256" key="2">
    <source>
        <dbReference type="ARBA" id="ARBA00022840"/>
    </source>
</evidence>
<sequence length="611" mass="69908">MINLRLIQEYIVITDSLHSYHLINRLQQQTIEYPEKIAFRQWSPSEQLEMSWQDVTYRTESIAKALLSLGIEIQEKVAIFAHNCIAWSLADLAVLQLRAVTVPLYATSSRDQAAFILTDAGVRVLFVGEQEQYNVAMTLLELCPQLNHLIVLDESVDLKGCPQAQHLSAFIANDHAQYQPELDNRIAGQDLNDLFTLIYTSGTTGEPKGVMLDYHNIASQLYLHDQRLTLTREDVSLSFLPLSHIFERAWSYYVMHTGALNVYLTDTNSVREAMAEVRPTVMCAVPRFYEKVHSAILEKVSRAPFLRRMIFRWAIKRGESRWMCQLQNKKACLFSFCSDQLADKLVLSKLRNILGGRVRFLPVAGARLDDAIARFFLSAGINIKYGYGMTETCATVSCWEEKNYLPGSIGTPLPGVDVRISAEDEIQVRGPIVMKGYFNRPEETVHAFTEDGWLRTGDAGGLDETGNLFITERLKDLMKTSTGKYIAPQMLEGTLGQDRFIEYIAVIADSRNFVSALIVPSYDALEDYAKSIHLHYRDRIELLNNRQIIELFEQRLVELQKNIAKYHQVKRFILLPEAFSMEKGELTPTLKLRRKVISQHYHDEIESMYRD</sequence>
<dbReference type="RefSeq" id="WP_273579161.1">
    <property type="nucleotide sequence ID" value="NZ_JAQRFO010000011.1"/>
</dbReference>
<dbReference type="Pfam" id="PF00501">
    <property type="entry name" value="AMP-binding"/>
    <property type="match status" value="1"/>
</dbReference>
<dbReference type="Gene3D" id="3.40.50.12780">
    <property type="entry name" value="N-terminal domain of ligase-like"/>
    <property type="match status" value="1"/>
</dbReference>
<dbReference type="CDD" id="cd05907">
    <property type="entry name" value="VL_LC_FACS_like"/>
    <property type="match status" value="1"/>
</dbReference>
<accession>A0ABT5M161</accession>
<evidence type="ECO:0000313" key="5">
    <source>
        <dbReference type="Proteomes" id="UP001214757"/>
    </source>
</evidence>
<dbReference type="Proteomes" id="UP001214757">
    <property type="component" value="Unassembled WGS sequence"/>
</dbReference>
<organism evidence="4 5">
    <name type="scientific">Xenorhabdus aichiensis</name>
    <dbReference type="NCBI Taxonomy" id="3025874"/>
    <lineage>
        <taxon>Bacteria</taxon>
        <taxon>Pseudomonadati</taxon>
        <taxon>Pseudomonadota</taxon>
        <taxon>Gammaproteobacteria</taxon>
        <taxon>Enterobacterales</taxon>
        <taxon>Morganellaceae</taxon>
        <taxon>Xenorhabdus</taxon>
    </lineage>
</organism>
<protein>
    <submittedName>
        <fullName evidence="4">Long-chain fatty acid--CoA ligase</fullName>
    </submittedName>
</protein>
<evidence type="ECO:0000313" key="4">
    <source>
        <dbReference type="EMBL" id="MDC9621419.1"/>
    </source>
</evidence>
<dbReference type="EMBL" id="JAQRFO010000011">
    <property type="protein sequence ID" value="MDC9621419.1"/>
    <property type="molecule type" value="Genomic_DNA"/>
</dbReference>
<keyword evidence="1" id="KW-0547">Nucleotide-binding</keyword>
<dbReference type="Pfam" id="PF23562">
    <property type="entry name" value="AMP-binding_C_3"/>
    <property type="match status" value="1"/>
</dbReference>
<evidence type="ECO:0000256" key="1">
    <source>
        <dbReference type="ARBA" id="ARBA00022741"/>
    </source>
</evidence>
<keyword evidence="5" id="KW-1185">Reference proteome</keyword>
<keyword evidence="4" id="KW-0436">Ligase</keyword>
<dbReference type="GO" id="GO:0016874">
    <property type="term" value="F:ligase activity"/>
    <property type="evidence" value="ECO:0007669"/>
    <property type="project" value="UniProtKB-KW"/>
</dbReference>
<dbReference type="InterPro" id="IPR042099">
    <property type="entry name" value="ANL_N_sf"/>
</dbReference>
<dbReference type="InterPro" id="IPR000873">
    <property type="entry name" value="AMP-dep_synth/lig_dom"/>
</dbReference>
<evidence type="ECO:0000259" key="3">
    <source>
        <dbReference type="Pfam" id="PF00501"/>
    </source>
</evidence>
<dbReference type="PROSITE" id="PS00455">
    <property type="entry name" value="AMP_BINDING"/>
    <property type="match status" value="1"/>
</dbReference>
<name>A0ABT5M161_9GAMM</name>